<feature type="transmembrane region" description="Helical" evidence="1">
    <location>
        <begin position="157"/>
        <end position="188"/>
    </location>
</feature>
<dbReference type="AlphaFoldDB" id="A0A1D8PBB6"/>
<keyword evidence="1" id="KW-0812">Transmembrane</keyword>
<dbReference type="PANTHER" id="PTHR37308:SF1">
    <property type="entry name" value="POLYPRENYL-PHOSPHATE TRANSPORTER"/>
    <property type="match status" value="1"/>
</dbReference>
<reference evidence="2 3" key="1">
    <citation type="submission" date="2016-10" db="EMBL/GenBank/DDBJ databases">
        <title>Lutibacter sp. LPB0138, isolated from marine gastropod.</title>
        <authorList>
            <person name="Kim E."/>
            <person name="Yi H."/>
        </authorList>
    </citation>
    <scope>NUCLEOTIDE SEQUENCE [LARGE SCALE GENOMIC DNA]</scope>
    <source>
        <strain evidence="2 3">LPB0138</strain>
    </source>
</reference>
<sequence>MKNRTLFDYIIISLKGIAMGAADVVPGVSGGTIAFISGIYEELLTSISSINFNTLKLLKTDGIKAVWKQINGNFLFSLLLGIGISVASLAKLISWLLENKPVLLWSFFFGLVLASILFIGKQISKWNISTVLVLVVGAILAYWITTLQPLITEGTSPFFLFLAGALAICAMILPGISGAFILVLLGAYKPVLEAVHNRDFKLIAIIGVGAVVGLLTFSRILKWLFNHYKDLTLAVLTGFVLGSLNKIWPWKEVLKSKIIEGKTIIINEQSVSPYSFKGDPELLFAILLSLAGFFTIILLEKIAIKNES</sequence>
<dbReference type="PANTHER" id="PTHR37308">
    <property type="entry name" value="INTEGRAL MEMBRANE PROTEIN"/>
    <property type="match status" value="1"/>
</dbReference>
<feature type="transmembrane region" description="Helical" evidence="1">
    <location>
        <begin position="200"/>
        <end position="221"/>
    </location>
</feature>
<dbReference type="OrthoDB" id="9793746at2"/>
<feature type="transmembrane region" description="Helical" evidence="1">
    <location>
        <begin position="126"/>
        <end position="145"/>
    </location>
</feature>
<feature type="transmembrane region" description="Helical" evidence="1">
    <location>
        <begin position="102"/>
        <end position="119"/>
    </location>
</feature>
<dbReference type="EMBL" id="CP017478">
    <property type="protein sequence ID" value="AOW21867.1"/>
    <property type="molecule type" value="Genomic_DNA"/>
</dbReference>
<accession>A0A1D8PBB6</accession>
<proteinExistence type="predicted"/>
<keyword evidence="1" id="KW-0472">Membrane</keyword>
<dbReference type="Pfam" id="PF04018">
    <property type="entry name" value="VCA0040-like"/>
    <property type="match status" value="1"/>
</dbReference>
<dbReference type="InterPro" id="IPR007163">
    <property type="entry name" value="VCA0040-like"/>
</dbReference>
<feature type="transmembrane region" description="Helical" evidence="1">
    <location>
        <begin position="74"/>
        <end position="96"/>
    </location>
</feature>
<dbReference type="Proteomes" id="UP000176050">
    <property type="component" value="Chromosome"/>
</dbReference>
<evidence type="ECO:0000256" key="1">
    <source>
        <dbReference type="SAM" id="Phobius"/>
    </source>
</evidence>
<protein>
    <submittedName>
        <fullName evidence="2">DUF368 domain-containing protein</fullName>
    </submittedName>
</protein>
<organism evidence="2 3">
    <name type="scientific">Urechidicola croceus</name>
    <dbReference type="NCBI Taxonomy" id="1850246"/>
    <lineage>
        <taxon>Bacteria</taxon>
        <taxon>Pseudomonadati</taxon>
        <taxon>Bacteroidota</taxon>
        <taxon>Flavobacteriia</taxon>
        <taxon>Flavobacteriales</taxon>
        <taxon>Flavobacteriaceae</taxon>
        <taxon>Urechidicola</taxon>
    </lineage>
</organism>
<feature type="transmembrane region" description="Helical" evidence="1">
    <location>
        <begin position="282"/>
        <end position="299"/>
    </location>
</feature>
<gene>
    <name evidence="2" type="ORF">LPB138_14760</name>
</gene>
<dbReference type="STRING" id="1850246.LPB138_14760"/>
<dbReference type="KEGG" id="lul:LPB138_14760"/>
<evidence type="ECO:0000313" key="3">
    <source>
        <dbReference type="Proteomes" id="UP000176050"/>
    </source>
</evidence>
<keyword evidence="3" id="KW-1185">Reference proteome</keyword>
<dbReference type="RefSeq" id="WP_070238027.1">
    <property type="nucleotide sequence ID" value="NZ_CP017478.1"/>
</dbReference>
<keyword evidence="1" id="KW-1133">Transmembrane helix</keyword>
<evidence type="ECO:0000313" key="2">
    <source>
        <dbReference type="EMBL" id="AOW21867.1"/>
    </source>
</evidence>
<name>A0A1D8PBB6_9FLAO</name>